<comment type="caution">
    <text evidence="2">The sequence shown here is derived from an EMBL/GenBank/DDBJ whole genome shotgun (WGS) entry which is preliminary data.</text>
</comment>
<keyword evidence="1" id="KW-0175">Coiled coil</keyword>
<evidence type="ECO:0000313" key="3">
    <source>
        <dbReference type="Proteomes" id="UP000523139"/>
    </source>
</evidence>
<dbReference type="RefSeq" id="WP_168888221.1">
    <property type="nucleotide sequence ID" value="NZ_JABAHY010000014.1"/>
</dbReference>
<dbReference type="AlphaFoldDB" id="A0A7X8YEQ3"/>
<proteinExistence type="predicted"/>
<evidence type="ECO:0000256" key="1">
    <source>
        <dbReference type="SAM" id="Coils"/>
    </source>
</evidence>
<gene>
    <name evidence="2" type="ORF">HGQ17_12180</name>
</gene>
<keyword evidence="3" id="KW-1185">Reference proteome</keyword>
<feature type="coiled-coil region" evidence="1">
    <location>
        <begin position="10"/>
        <end position="57"/>
    </location>
</feature>
<organism evidence="2 3">
    <name type="scientific">Nesterenkonia sedimenti</name>
    <dbReference type="NCBI Taxonomy" id="1463632"/>
    <lineage>
        <taxon>Bacteria</taxon>
        <taxon>Bacillati</taxon>
        <taxon>Actinomycetota</taxon>
        <taxon>Actinomycetes</taxon>
        <taxon>Micrococcales</taxon>
        <taxon>Micrococcaceae</taxon>
        <taxon>Nesterenkonia</taxon>
    </lineage>
</organism>
<dbReference type="EMBL" id="JABAHY010000014">
    <property type="protein sequence ID" value="NLS10735.1"/>
    <property type="molecule type" value="Genomic_DNA"/>
</dbReference>
<name>A0A7X8YEQ3_9MICC</name>
<accession>A0A7X8YEQ3</accession>
<protein>
    <submittedName>
        <fullName evidence="2">Uncharacterized protein</fullName>
    </submittedName>
</protein>
<sequence>MSENQEYDVESRLERVLREAEASILELRAELTRIQSERRQHEEIEKLEEHLANATVRWSEAKEFLQIMITELRGADERSRESAEATGEEK</sequence>
<evidence type="ECO:0000313" key="2">
    <source>
        <dbReference type="EMBL" id="NLS10735.1"/>
    </source>
</evidence>
<reference evidence="2 3" key="1">
    <citation type="submission" date="2020-04" db="EMBL/GenBank/DDBJ databases">
        <title>Nesterenkonia sp. nov., isolated from marine sediment.</title>
        <authorList>
            <person name="Zhang G."/>
        </authorList>
    </citation>
    <scope>NUCLEOTIDE SEQUENCE [LARGE SCALE GENOMIC DNA]</scope>
    <source>
        <strain evidence="2 3">MY13</strain>
    </source>
</reference>
<dbReference type="Proteomes" id="UP000523139">
    <property type="component" value="Unassembled WGS sequence"/>
</dbReference>